<evidence type="ECO:0000256" key="1">
    <source>
        <dbReference type="ARBA" id="ARBA00005278"/>
    </source>
</evidence>
<feature type="transmembrane region" description="Helical" evidence="3">
    <location>
        <begin position="297"/>
        <end position="319"/>
    </location>
</feature>
<evidence type="ECO:0000313" key="4">
    <source>
        <dbReference type="EMBL" id="MBW7473936.1"/>
    </source>
</evidence>
<protein>
    <submittedName>
        <fullName evidence="4">Spore germination protein</fullName>
    </submittedName>
</protein>
<organism evidence="4 5">
    <name type="scientific">Paenibacillus oenotherae</name>
    <dbReference type="NCBI Taxonomy" id="1435645"/>
    <lineage>
        <taxon>Bacteria</taxon>
        <taxon>Bacillati</taxon>
        <taxon>Bacillota</taxon>
        <taxon>Bacilli</taxon>
        <taxon>Bacillales</taxon>
        <taxon>Paenibacillaceae</taxon>
        <taxon>Paenibacillus</taxon>
    </lineage>
</organism>
<sequence length="499" mass="55769">MILERKPVSECLDDNEKLIGEVFSGCGDLVLLPWHYGSELQQRAFSVYFDTLVQEKQMNYMKATLQDLVAHEVGQASSVTPDDVIRFFGSNGVSFKSASLLADFRKVVDHLVRGHLLIFFEGWDRAISYDASGVLHRQLSEPITEPVVQGPHISTIENIKVNIGLIRNLLKSPRLKFENRTTGAESRRSIAFGYLDGAVDPATLDEFKRRMADIDKEEIMETSYLEEWLRESAYTPFPQVRYTERPDTAAAALLDGKIIAMVEGTPTIMICPGLYVEFFMTSEDYYNQTLYSSLIRLLRVGAFFIALLLPSVYIALSTFHSELLPTVLLLTILDAREGIPFPALVEALIMEFFFELLREAGIRLPRPIGSAVSIVGALVIGQAAIQAKIASPVMVIVVALTGIASFAIPQYSMAIALRILRFPLMILAGTMGGLGVMFGLMMIFLHLVALRSLDQPYLAPLAPLRIRQLRDVFVVIPRKILLHHPRNHHLHKSKGKTEP</sequence>
<dbReference type="PANTHER" id="PTHR22550:SF5">
    <property type="entry name" value="LEUCINE ZIPPER PROTEIN 4"/>
    <property type="match status" value="1"/>
</dbReference>
<proteinExistence type="inferred from homology"/>
<dbReference type="Proteomes" id="UP000812277">
    <property type="component" value="Unassembled WGS sequence"/>
</dbReference>
<keyword evidence="3" id="KW-1133">Transmembrane helix</keyword>
<evidence type="ECO:0000256" key="2">
    <source>
        <dbReference type="ARBA" id="ARBA00023136"/>
    </source>
</evidence>
<evidence type="ECO:0000313" key="5">
    <source>
        <dbReference type="Proteomes" id="UP000812277"/>
    </source>
</evidence>
<feature type="transmembrane region" description="Helical" evidence="3">
    <location>
        <begin position="393"/>
        <end position="412"/>
    </location>
</feature>
<dbReference type="Pfam" id="PF03323">
    <property type="entry name" value="GerA"/>
    <property type="match status" value="1"/>
</dbReference>
<dbReference type="InterPro" id="IPR004995">
    <property type="entry name" value="Spore_Ger"/>
</dbReference>
<dbReference type="PANTHER" id="PTHR22550">
    <property type="entry name" value="SPORE GERMINATION PROTEIN"/>
    <property type="match status" value="1"/>
</dbReference>
<dbReference type="InterPro" id="IPR050768">
    <property type="entry name" value="UPF0353/GerABKA_families"/>
</dbReference>
<name>A0ABS7D2C0_9BACL</name>
<keyword evidence="3" id="KW-0812">Transmembrane</keyword>
<dbReference type="EMBL" id="JAHZIJ010000001">
    <property type="protein sequence ID" value="MBW7473936.1"/>
    <property type="molecule type" value="Genomic_DNA"/>
</dbReference>
<gene>
    <name evidence="4" type="ORF">K0T92_04210</name>
</gene>
<evidence type="ECO:0000256" key="3">
    <source>
        <dbReference type="SAM" id="Phobius"/>
    </source>
</evidence>
<comment type="similarity">
    <text evidence="1">Belongs to the GerABKA family.</text>
</comment>
<keyword evidence="5" id="KW-1185">Reference proteome</keyword>
<keyword evidence="2 3" id="KW-0472">Membrane</keyword>
<accession>A0ABS7D2C0</accession>
<dbReference type="PIRSF" id="PIRSF005690">
    <property type="entry name" value="GerBA"/>
    <property type="match status" value="1"/>
</dbReference>
<feature type="transmembrane region" description="Helical" evidence="3">
    <location>
        <begin position="424"/>
        <end position="449"/>
    </location>
</feature>
<reference evidence="4 5" key="1">
    <citation type="submission" date="2021-07" db="EMBL/GenBank/DDBJ databases">
        <title>Paenibacillus radiodurans sp. nov., isolated from the southeastern edge of Tengger Desert.</title>
        <authorList>
            <person name="Zhang G."/>
        </authorList>
    </citation>
    <scope>NUCLEOTIDE SEQUENCE [LARGE SCALE GENOMIC DNA]</scope>
    <source>
        <strain evidence="4 5">DT7-4</strain>
    </source>
</reference>
<feature type="transmembrane region" description="Helical" evidence="3">
    <location>
        <begin position="369"/>
        <end position="387"/>
    </location>
</feature>
<comment type="caution">
    <text evidence="4">The sequence shown here is derived from an EMBL/GenBank/DDBJ whole genome shotgun (WGS) entry which is preliminary data.</text>
</comment>